<evidence type="ECO:0000256" key="1">
    <source>
        <dbReference type="ARBA" id="ARBA00005705"/>
    </source>
</evidence>
<evidence type="ECO:0000313" key="4">
    <source>
        <dbReference type="Proteomes" id="UP001162640"/>
    </source>
</evidence>
<dbReference type="Proteomes" id="UP001162640">
    <property type="component" value="Unassembled WGS sequence"/>
</dbReference>
<dbReference type="GO" id="GO:0016805">
    <property type="term" value="F:dipeptidase activity"/>
    <property type="evidence" value="ECO:0007669"/>
    <property type="project" value="InterPro"/>
</dbReference>
<protein>
    <recommendedName>
        <fullName evidence="5">Dipeptidase</fullName>
    </recommendedName>
</protein>
<reference evidence="4" key="1">
    <citation type="journal article" date="2023" name="Commun. Biol.">
        <title>Genome analysis of Parmales, the sister group of diatoms, reveals the evolutionary specialization of diatoms from phago-mixotrophs to photoautotrophs.</title>
        <authorList>
            <person name="Ban H."/>
            <person name="Sato S."/>
            <person name="Yoshikawa S."/>
            <person name="Yamada K."/>
            <person name="Nakamura Y."/>
            <person name="Ichinomiya M."/>
            <person name="Sato N."/>
            <person name="Blanc-Mathieu R."/>
            <person name="Endo H."/>
            <person name="Kuwata A."/>
            <person name="Ogata H."/>
        </authorList>
    </citation>
    <scope>NUCLEOTIDE SEQUENCE [LARGE SCALE GENOMIC DNA]</scope>
</reference>
<keyword evidence="2" id="KW-0732">Signal</keyword>
<dbReference type="GO" id="GO:0006508">
    <property type="term" value="P:proteolysis"/>
    <property type="evidence" value="ECO:0007669"/>
    <property type="project" value="InterPro"/>
</dbReference>
<dbReference type="GO" id="GO:0070004">
    <property type="term" value="F:cysteine-type exopeptidase activity"/>
    <property type="evidence" value="ECO:0007669"/>
    <property type="project" value="InterPro"/>
</dbReference>
<sequence>MRFVSIILAVFAIFHSLGVDAFDPGVEKCTSIALGTDATKSGSVMISHGNDCPTCDFRTAYVPAMDHPVDSKTPIYIDYDDYPRMINLPEIHEDEDVSVSQAKIYDPEFLEPGHTITTQKEPMGFIEQVEHTFGYVDGAYALFGIAALSRIALQRCKTARCAIELMGGLAEEKGFYGANSPAWVNGEMTPDKMGYAEGGEALTIADKTEAWIFNISPDDTGTSAVWVAQRVPDDHVSVVTNTFNIGQIDLENSDYFLASSNVFDVAEREGLYDPKADVLFDFAQIYRAPVGHQLPNTSKTSKRVGSMMRDRRRWVVFNTVAPSLKLDPYNEHTWDDSDKYLPFSVKPDHKLSEREVFRIHRDFYQDTPFDITKDAVGGPFGDPFRGSVFPDESPFNDSEEWNGTFERSVAQVRNCEKRSEDLGMR</sequence>
<dbReference type="AlphaFoldDB" id="A0A9W7AMG5"/>
<organism evidence="3 4">
    <name type="scientific">Triparma laevis f. inornata</name>
    <dbReference type="NCBI Taxonomy" id="1714386"/>
    <lineage>
        <taxon>Eukaryota</taxon>
        <taxon>Sar</taxon>
        <taxon>Stramenopiles</taxon>
        <taxon>Ochrophyta</taxon>
        <taxon>Bolidophyceae</taxon>
        <taxon>Parmales</taxon>
        <taxon>Triparmaceae</taxon>
        <taxon>Triparma</taxon>
    </lineage>
</organism>
<dbReference type="PANTHER" id="PTHR12994:SF17">
    <property type="entry name" value="LD30995P"/>
    <property type="match status" value="1"/>
</dbReference>
<feature type="chain" id="PRO_5040783745" description="Dipeptidase" evidence="2">
    <location>
        <begin position="22"/>
        <end position="425"/>
    </location>
</feature>
<feature type="signal peptide" evidence="2">
    <location>
        <begin position="1"/>
        <end position="21"/>
    </location>
</feature>
<evidence type="ECO:0008006" key="5">
    <source>
        <dbReference type="Google" id="ProtNLM"/>
    </source>
</evidence>
<comment type="caution">
    <text evidence="3">The sequence shown here is derived from an EMBL/GenBank/DDBJ whole genome shotgun (WGS) entry which is preliminary data.</text>
</comment>
<gene>
    <name evidence="3" type="ORF">TL16_g06827</name>
</gene>
<accession>A0A9W7AMG5</accession>
<evidence type="ECO:0000313" key="3">
    <source>
        <dbReference type="EMBL" id="GMH75651.1"/>
    </source>
</evidence>
<comment type="similarity">
    <text evidence="1">Belongs to the peptidase C69 family. Secernin subfamily.</text>
</comment>
<dbReference type="InterPro" id="IPR005322">
    <property type="entry name" value="Peptidase_C69"/>
</dbReference>
<name>A0A9W7AMG5_9STRA</name>
<dbReference type="Pfam" id="PF03577">
    <property type="entry name" value="Peptidase_C69"/>
    <property type="match status" value="2"/>
</dbReference>
<proteinExistence type="inferred from homology"/>
<dbReference type="EMBL" id="BLQM01000211">
    <property type="protein sequence ID" value="GMH75651.1"/>
    <property type="molecule type" value="Genomic_DNA"/>
</dbReference>
<dbReference type="PANTHER" id="PTHR12994">
    <property type="entry name" value="SECERNIN"/>
    <property type="match status" value="1"/>
</dbReference>
<evidence type="ECO:0000256" key="2">
    <source>
        <dbReference type="SAM" id="SignalP"/>
    </source>
</evidence>